<sequence length="229" mass="25646">MSVKLVVGDCTLNVVSAYAPQAGLDEEAKRHFLGSKARDTNGYKLWYSEVVKGKNEVGILVDRDIIESVVKVRSSAGGYVEVYGGFGFGVRNGGGTSLLQFTKAFELMIANSSFSKREEHLVTFQCIVVKIQIDYFLLIKYDRGLYEDCKVIPGTGGKVGDKKLYQMAKVIERKARNLDQVRCIKDKDGRVLIGEAQIKQRWQTYFYGLLNEERDKDIVLGNLGHSESL</sequence>
<dbReference type="STRING" id="4097.A0A1S4BYB3"/>
<gene>
    <name evidence="2" type="primary">LOC107813182</name>
</gene>
<dbReference type="GeneID" id="107813182"/>
<dbReference type="PANTHER" id="PTHR23227:SF67">
    <property type="entry name" value="CRANIOFACIAL DEVELOPMENT PROTEIN 2-LIKE"/>
    <property type="match status" value="1"/>
</dbReference>
<dbReference type="PaxDb" id="4097-A0A1S4BYB3"/>
<keyword evidence="1" id="KW-1185">Reference proteome</keyword>
<evidence type="ECO:0008006" key="3">
    <source>
        <dbReference type="Google" id="ProtNLM"/>
    </source>
</evidence>
<dbReference type="RefSeq" id="XP_016493897.1">
    <property type="nucleotide sequence ID" value="XM_016638411.1"/>
</dbReference>
<evidence type="ECO:0000313" key="2">
    <source>
        <dbReference type="RefSeq" id="XP_016493897.1"/>
    </source>
</evidence>
<name>A0A1S4BYB3_TOBAC</name>
<protein>
    <recommendedName>
        <fullName evidence="3">Craniofacial development protein 2-like</fullName>
    </recommendedName>
</protein>
<reference evidence="2" key="2">
    <citation type="submission" date="2025-08" db="UniProtKB">
        <authorList>
            <consortium name="RefSeq"/>
        </authorList>
    </citation>
    <scope>IDENTIFICATION</scope>
</reference>
<organism evidence="1 2">
    <name type="scientific">Nicotiana tabacum</name>
    <name type="common">Common tobacco</name>
    <dbReference type="NCBI Taxonomy" id="4097"/>
    <lineage>
        <taxon>Eukaryota</taxon>
        <taxon>Viridiplantae</taxon>
        <taxon>Streptophyta</taxon>
        <taxon>Embryophyta</taxon>
        <taxon>Tracheophyta</taxon>
        <taxon>Spermatophyta</taxon>
        <taxon>Magnoliopsida</taxon>
        <taxon>eudicotyledons</taxon>
        <taxon>Gunneridae</taxon>
        <taxon>Pentapetalae</taxon>
        <taxon>asterids</taxon>
        <taxon>lamiids</taxon>
        <taxon>Solanales</taxon>
        <taxon>Solanaceae</taxon>
        <taxon>Nicotianoideae</taxon>
        <taxon>Nicotianeae</taxon>
        <taxon>Nicotiana</taxon>
    </lineage>
</organism>
<dbReference type="AlphaFoldDB" id="A0A1S4BYB3"/>
<dbReference type="PANTHER" id="PTHR23227">
    <property type="entry name" value="BUCENTAUR RELATED"/>
    <property type="match status" value="1"/>
</dbReference>
<accession>A0A1S4BYB3</accession>
<dbReference type="KEGG" id="nta:107813182"/>
<dbReference type="Proteomes" id="UP000790787">
    <property type="component" value="Chromosome 10"/>
</dbReference>
<evidence type="ECO:0000313" key="1">
    <source>
        <dbReference type="Proteomes" id="UP000790787"/>
    </source>
</evidence>
<proteinExistence type="predicted"/>
<reference evidence="1" key="1">
    <citation type="journal article" date="2014" name="Nat. Commun.">
        <title>The tobacco genome sequence and its comparison with those of tomato and potato.</title>
        <authorList>
            <person name="Sierro N."/>
            <person name="Battey J.N."/>
            <person name="Ouadi S."/>
            <person name="Bakaher N."/>
            <person name="Bovet L."/>
            <person name="Willig A."/>
            <person name="Goepfert S."/>
            <person name="Peitsch M.C."/>
            <person name="Ivanov N.V."/>
        </authorList>
    </citation>
    <scope>NUCLEOTIDE SEQUENCE [LARGE SCALE GENOMIC DNA]</scope>
</reference>
<dbReference type="InterPro" id="IPR027124">
    <property type="entry name" value="Swc5/CFDP1/2"/>
</dbReference>